<organism evidence="2 3">
    <name type="scientific">Phytoactinopolyspora mesophila</name>
    <dbReference type="NCBI Taxonomy" id="2650750"/>
    <lineage>
        <taxon>Bacteria</taxon>
        <taxon>Bacillati</taxon>
        <taxon>Actinomycetota</taxon>
        <taxon>Actinomycetes</taxon>
        <taxon>Jiangellales</taxon>
        <taxon>Jiangellaceae</taxon>
        <taxon>Phytoactinopolyspora</taxon>
    </lineage>
</organism>
<evidence type="ECO:0000313" key="2">
    <source>
        <dbReference type="EMBL" id="NDL60275.1"/>
    </source>
</evidence>
<dbReference type="EMBL" id="WLZY01000011">
    <property type="protein sequence ID" value="NDL60275.1"/>
    <property type="molecule type" value="Genomic_DNA"/>
</dbReference>
<sequence length="73" mass="7914">MTSSTTNRRVLPSSPFQPVAPEPVEQFSVNDLLTHDRHGVGRVIGLGTHNKVHVDFGAGIQTITLPNAKVTRL</sequence>
<dbReference type="AlphaFoldDB" id="A0A7K3MAD2"/>
<evidence type="ECO:0000256" key="1">
    <source>
        <dbReference type="SAM" id="MobiDB-lite"/>
    </source>
</evidence>
<accession>A0A7K3MAD2</accession>
<comment type="caution">
    <text evidence="2">The sequence shown here is derived from an EMBL/GenBank/DDBJ whole genome shotgun (WGS) entry which is preliminary data.</text>
</comment>
<keyword evidence="3" id="KW-1185">Reference proteome</keyword>
<name>A0A7K3MAD2_9ACTN</name>
<protein>
    <submittedName>
        <fullName evidence="2">Uncharacterized protein</fullName>
    </submittedName>
</protein>
<dbReference type="Proteomes" id="UP000460435">
    <property type="component" value="Unassembled WGS sequence"/>
</dbReference>
<evidence type="ECO:0000313" key="3">
    <source>
        <dbReference type="Proteomes" id="UP000460435"/>
    </source>
</evidence>
<gene>
    <name evidence="2" type="ORF">F7O44_24685</name>
</gene>
<reference evidence="2 3" key="1">
    <citation type="submission" date="2019-11" db="EMBL/GenBank/DDBJ databases">
        <authorList>
            <person name="Li X.-J."/>
            <person name="Feng X.-M."/>
        </authorList>
    </citation>
    <scope>NUCLEOTIDE SEQUENCE [LARGE SCALE GENOMIC DNA]</scope>
    <source>
        <strain evidence="2 3">XMNu-373</strain>
    </source>
</reference>
<proteinExistence type="predicted"/>
<feature type="region of interest" description="Disordered" evidence="1">
    <location>
        <begin position="1"/>
        <end position="22"/>
    </location>
</feature>